<feature type="compositionally biased region" description="Basic residues" evidence="1">
    <location>
        <begin position="96"/>
        <end position="108"/>
    </location>
</feature>
<feature type="compositionally biased region" description="Basic and acidic residues" evidence="1">
    <location>
        <begin position="1"/>
        <end position="17"/>
    </location>
</feature>
<evidence type="ECO:0000313" key="3">
    <source>
        <dbReference type="Proteomes" id="UP000800200"/>
    </source>
</evidence>
<dbReference type="AlphaFoldDB" id="A0A6A6E7R5"/>
<name>A0A6A6E7R5_9PEZI</name>
<feature type="region of interest" description="Disordered" evidence="1">
    <location>
        <begin position="1"/>
        <end position="69"/>
    </location>
</feature>
<feature type="compositionally biased region" description="Acidic residues" evidence="1">
    <location>
        <begin position="18"/>
        <end position="38"/>
    </location>
</feature>
<feature type="region of interest" description="Disordered" evidence="1">
    <location>
        <begin position="86"/>
        <end position="108"/>
    </location>
</feature>
<keyword evidence="3" id="KW-1185">Reference proteome</keyword>
<reference evidence="2" key="1">
    <citation type="journal article" date="2020" name="Stud. Mycol.">
        <title>101 Dothideomycetes genomes: a test case for predicting lifestyles and emergence of pathogens.</title>
        <authorList>
            <person name="Haridas S."/>
            <person name="Albert R."/>
            <person name="Binder M."/>
            <person name="Bloem J."/>
            <person name="Labutti K."/>
            <person name="Salamov A."/>
            <person name="Andreopoulos B."/>
            <person name="Baker S."/>
            <person name="Barry K."/>
            <person name="Bills G."/>
            <person name="Bluhm B."/>
            <person name="Cannon C."/>
            <person name="Castanera R."/>
            <person name="Culley D."/>
            <person name="Daum C."/>
            <person name="Ezra D."/>
            <person name="Gonzalez J."/>
            <person name="Henrissat B."/>
            <person name="Kuo A."/>
            <person name="Liang C."/>
            <person name="Lipzen A."/>
            <person name="Lutzoni F."/>
            <person name="Magnuson J."/>
            <person name="Mondo S."/>
            <person name="Nolan M."/>
            <person name="Ohm R."/>
            <person name="Pangilinan J."/>
            <person name="Park H.-J."/>
            <person name="Ramirez L."/>
            <person name="Alfaro M."/>
            <person name="Sun H."/>
            <person name="Tritt A."/>
            <person name="Yoshinaga Y."/>
            <person name="Zwiers L.-H."/>
            <person name="Turgeon B."/>
            <person name="Goodwin S."/>
            <person name="Spatafora J."/>
            <person name="Crous P."/>
            <person name="Grigoriev I."/>
        </authorList>
    </citation>
    <scope>NUCLEOTIDE SEQUENCE</scope>
    <source>
        <strain evidence="2">CBS 207.26</strain>
    </source>
</reference>
<dbReference type="EMBL" id="ML994625">
    <property type="protein sequence ID" value="KAF2187997.1"/>
    <property type="molecule type" value="Genomic_DNA"/>
</dbReference>
<protein>
    <submittedName>
        <fullName evidence="2">Uncharacterized protein</fullName>
    </submittedName>
</protein>
<organism evidence="2 3">
    <name type="scientific">Zopfia rhizophila CBS 207.26</name>
    <dbReference type="NCBI Taxonomy" id="1314779"/>
    <lineage>
        <taxon>Eukaryota</taxon>
        <taxon>Fungi</taxon>
        <taxon>Dikarya</taxon>
        <taxon>Ascomycota</taxon>
        <taxon>Pezizomycotina</taxon>
        <taxon>Dothideomycetes</taxon>
        <taxon>Dothideomycetes incertae sedis</taxon>
        <taxon>Zopfiaceae</taxon>
        <taxon>Zopfia</taxon>
    </lineage>
</organism>
<proteinExistence type="predicted"/>
<accession>A0A6A6E7R5</accession>
<evidence type="ECO:0000256" key="1">
    <source>
        <dbReference type="SAM" id="MobiDB-lite"/>
    </source>
</evidence>
<gene>
    <name evidence="2" type="ORF">K469DRAFT_770003</name>
</gene>
<sequence>MQANERAREAIEAKRDETEDEEIEETDGEEAEEPDDENPEKKPSTVPSIAYGIPDPTLSSLIGDEEGDFDENESSIYKVAVDDMFHPPPAKSSFSKPHRYHRRKLRTS</sequence>
<evidence type="ECO:0000313" key="2">
    <source>
        <dbReference type="EMBL" id="KAF2187997.1"/>
    </source>
</evidence>
<dbReference type="Proteomes" id="UP000800200">
    <property type="component" value="Unassembled WGS sequence"/>
</dbReference>